<dbReference type="Gene3D" id="3.40.50.1010">
    <property type="entry name" value="5'-nuclease"/>
    <property type="match status" value="1"/>
</dbReference>
<evidence type="ECO:0000313" key="8">
    <source>
        <dbReference type="EMBL" id="AEH09410.1"/>
    </source>
</evidence>
<keyword evidence="9" id="KW-1185">Reference proteome</keyword>
<keyword evidence="2" id="KW-1277">Toxin-antitoxin system</keyword>
<dbReference type="PANTHER" id="PTHR33653:SF1">
    <property type="entry name" value="RIBONUCLEASE VAPC2"/>
    <property type="match status" value="1"/>
</dbReference>
<dbReference type="eggNOG" id="COG1487">
    <property type="taxonomic scope" value="Bacteria"/>
</dbReference>
<dbReference type="STRING" id="656024.FsymDg_1983"/>
<dbReference type="GO" id="GO:0046872">
    <property type="term" value="F:metal ion binding"/>
    <property type="evidence" value="ECO:0007669"/>
    <property type="project" value="UniProtKB-KW"/>
</dbReference>
<evidence type="ECO:0000256" key="7">
    <source>
        <dbReference type="ARBA" id="ARBA00038093"/>
    </source>
</evidence>
<dbReference type="EMBL" id="CP002801">
    <property type="protein sequence ID" value="AEH09410.1"/>
    <property type="molecule type" value="Genomic_DNA"/>
</dbReference>
<evidence type="ECO:0000256" key="1">
    <source>
        <dbReference type="ARBA" id="ARBA00001946"/>
    </source>
</evidence>
<dbReference type="InterPro" id="IPR029060">
    <property type="entry name" value="PIN-like_dom_sf"/>
</dbReference>
<dbReference type="GO" id="GO:0016787">
    <property type="term" value="F:hydrolase activity"/>
    <property type="evidence" value="ECO:0007669"/>
    <property type="project" value="UniProtKB-KW"/>
</dbReference>
<dbReference type="AlphaFoldDB" id="F8AXD0"/>
<keyword evidence="3" id="KW-0540">Nuclease</keyword>
<dbReference type="GO" id="GO:0004518">
    <property type="term" value="F:nuclease activity"/>
    <property type="evidence" value="ECO:0007669"/>
    <property type="project" value="UniProtKB-KW"/>
</dbReference>
<comment type="cofactor">
    <cofactor evidence="1">
        <name>Mg(2+)</name>
        <dbReference type="ChEBI" id="CHEBI:18420"/>
    </cofactor>
</comment>
<gene>
    <name evidence="8" type="ordered locus">FsymDg_1983</name>
</gene>
<dbReference type="KEGG" id="fsy:FsymDg_1983"/>
<dbReference type="InterPro" id="IPR050556">
    <property type="entry name" value="Type_II_TA_system_RNase"/>
</dbReference>
<evidence type="ECO:0000313" key="9">
    <source>
        <dbReference type="Proteomes" id="UP000001549"/>
    </source>
</evidence>
<protein>
    <submittedName>
        <fullName evidence="8">PilT protein domain protein</fullName>
    </submittedName>
</protein>
<dbReference type="Proteomes" id="UP000001549">
    <property type="component" value="Chromosome"/>
</dbReference>
<name>F8AXD0_9ACTN</name>
<keyword evidence="6" id="KW-0460">Magnesium</keyword>
<sequence>MILRIPCEHSADQPAALRRPRLPERTSGIPAGNRRTHLAAWLDADLVPRFADRILTVDIPIADAWGMLMADGDRNGRPAPVIDSFLAATATAHDLTLATRNTRDFTHLGIPLINP</sequence>
<organism evidence="8 9">
    <name type="scientific">Candidatus Protofrankia datiscae</name>
    <dbReference type="NCBI Taxonomy" id="2716812"/>
    <lineage>
        <taxon>Bacteria</taxon>
        <taxon>Bacillati</taxon>
        <taxon>Actinomycetota</taxon>
        <taxon>Actinomycetes</taxon>
        <taxon>Frankiales</taxon>
        <taxon>Frankiaceae</taxon>
        <taxon>Protofrankia</taxon>
    </lineage>
</organism>
<dbReference type="HOGENOM" id="CLU_2105378_0_0_11"/>
<comment type="similarity">
    <text evidence="7">Belongs to the PINc/VapC protein family.</text>
</comment>
<evidence type="ECO:0000256" key="4">
    <source>
        <dbReference type="ARBA" id="ARBA00022723"/>
    </source>
</evidence>
<keyword evidence="5" id="KW-0378">Hydrolase</keyword>
<evidence type="ECO:0000256" key="6">
    <source>
        <dbReference type="ARBA" id="ARBA00022842"/>
    </source>
</evidence>
<dbReference type="PANTHER" id="PTHR33653">
    <property type="entry name" value="RIBONUCLEASE VAPC2"/>
    <property type="match status" value="1"/>
</dbReference>
<dbReference type="SUPFAM" id="SSF88723">
    <property type="entry name" value="PIN domain-like"/>
    <property type="match status" value="1"/>
</dbReference>
<reference evidence="8 9" key="1">
    <citation type="submission" date="2011-05" db="EMBL/GenBank/DDBJ databases">
        <title>Complete sequence of chromosome of Frankia symbiont of Datisca glomerata.</title>
        <authorList>
            <consortium name="US DOE Joint Genome Institute"/>
            <person name="Lucas S."/>
            <person name="Han J."/>
            <person name="Lapidus A."/>
            <person name="Cheng J.-F."/>
            <person name="Goodwin L."/>
            <person name="Pitluck S."/>
            <person name="Peters L."/>
            <person name="Mikhailova N."/>
            <person name="Chertkov O."/>
            <person name="Teshima H."/>
            <person name="Han C."/>
            <person name="Tapia R."/>
            <person name="Land M."/>
            <person name="Hauser L."/>
            <person name="Kyrpides N."/>
            <person name="Ivanova N."/>
            <person name="Pagani I."/>
            <person name="Berry A."/>
            <person name="Pawlowski K."/>
            <person name="Persson T."/>
            <person name="Vanden Heuvel B."/>
            <person name="Benson D."/>
            <person name="Woyke T."/>
        </authorList>
    </citation>
    <scope>NUCLEOTIDE SEQUENCE [LARGE SCALE GENOMIC DNA]</scope>
    <source>
        <strain evidence="9">4085684</strain>
    </source>
</reference>
<evidence type="ECO:0000256" key="3">
    <source>
        <dbReference type="ARBA" id="ARBA00022722"/>
    </source>
</evidence>
<dbReference type="RefSeq" id="WP_013873352.1">
    <property type="nucleotide sequence ID" value="NC_015656.1"/>
</dbReference>
<evidence type="ECO:0000256" key="5">
    <source>
        <dbReference type="ARBA" id="ARBA00022801"/>
    </source>
</evidence>
<accession>F8AXD0</accession>
<evidence type="ECO:0000256" key="2">
    <source>
        <dbReference type="ARBA" id="ARBA00022649"/>
    </source>
</evidence>
<keyword evidence="4" id="KW-0479">Metal-binding</keyword>
<proteinExistence type="inferred from homology"/>